<dbReference type="SMART" id="SM00494">
    <property type="entry name" value="ChtBD2"/>
    <property type="match status" value="1"/>
</dbReference>
<evidence type="ECO:0000256" key="2">
    <source>
        <dbReference type="ARBA" id="ARBA00022729"/>
    </source>
</evidence>
<dbReference type="GO" id="GO:0005576">
    <property type="term" value="C:extracellular region"/>
    <property type="evidence" value="ECO:0007669"/>
    <property type="project" value="InterPro"/>
</dbReference>
<evidence type="ECO:0000256" key="4">
    <source>
        <dbReference type="ARBA" id="ARBA00023157"/>
    </source>
</evidence>
<keyword evidence="2 6" id="KW-0732">Signal</keyword>
<dbReference type="InterPro" id="IPR002557">
    <property type="entry name" value="Chitin-bd_dom"/>
</dbReference>
<dbReference type="InterPro" id="IPR051940">
    <property type="entry name" value="Chitin_bind-dev_reg"/>
</dbReference>
<feature type="signal peptide" evidence="6">
    <location>
        <begin position="1"/>
        <end position="24"/>
    </location>
</feature>
<dbReference type="PROSITE" id="PS50940">
    <property type="entry name" value="CHIT_BIND_II"/>
    <property type="match status" value="1"/>
</dbReference>
<evidence type="ECO:0000259" key="7">
    <source>
        <dbReference type="PROSITE" id="PS50940"/>
    </source>
</evidence>
<keyword evidence="9" id="KW-1185">Reference proteome</keyword>
<gene>
    <name evidence="8" type="ORF">SNE40_009288</name>
</gene>
<dbReference type="PANTHER" id="PTHR23301">
    <property type="entry name" value="CHITIN BINDING PERITROPHIN-A"/>
    <property type="match status" value="1"/>
</dbReference>
<dbReference type="AlphaFoldDB" id="A0AAN8Q306"/>
<protein>
    <recommendedName>
        <fullName evidence="7">Chitin-binding type-2 domain-containing protein</fullName>
    </recommendedName>
</protein>
<feature type="domain" description="Chitin-binding type-2" evidence="7">
    <location>
        <begin position="26"/>
        <end position="81"/>
    </location>
</feature>
<dbReference type="EMBL" id="JAZGQO010000007">
    <property type="protein sequence ID" value="KAK6181440.1"/>
    <property type="molecule type" value="Genomic_DNA"/>
</dbReference>
<keyword evidence="4" id="KW-1015">Disulfide bond</keyword>
<evidence type="ECO:0000313" key="8">
    <source>
        <dbReference type="EMBL" id="KAK6181440.1"/>
    </source>
</evidence>
<evidence type="ECO:0000313" key="9">
    <source>
        <dbReference type="Proteomes" id="UP001347796"/>
    </source>
</evidence>
<dbReference type="InterPro" id="IPR036508">
    <property type="entry name" value="Chitin-bd_dom_sf"/>
</dbReference>
<name>A0AAN8Q306_PATCE</name>
<feature type="chain" id="PRO_5042816608" description="Chitin-binding type-2 domain-containing protein" evidence="6">
    <location>
        <begin position="25"/>
        <end position="201"/>
    </location>
</feature>
<evidence type="ECO:0000256" key="6">
    <source>
        <dbReference type="SAM" id="SignalP"/>
    </source>
</evidence>
<dbReference type="PANTHER" id="PTHR23301:SF0">
    <property type="entry name" value="CHITIN-BINDING TYPE-2 DOMAIN-CONTAINING PROTEIN-RELATED"/>
    <property type="match status" value="1"/>
</dbReference>
<accession>A0AAN8Q306</accession>
<dbReference type="Gene3D" id="2.170.140.10">
    <property type="entry name" value="Chitin binding domain"/>
    <property type="match status" value="1"/>
</dbReference>
<organism evidence="8 9">
    <name type="scientific">Patella caerulea</name>
    <name type="common">Rayed Mediterranean limpet</name>
    <dbReference type="NCBI Taxonomy" id="87958"/>
    <lineage>
        <taxon>Eukaryota</taxon>
        <taxon>Metazoa</taxon>
        <taxon>Spiralia</taxon>
        <taxon>Lophotrochozoa</taxon>
        <taxon>Mollusca</taxon>
        <taxon>Gastropoda</taxon>
        <taxon>Patellogastropoda</taxon>
        <taxon>Patelloidea</taxon>
        <taxon>Patellidae</taxon>
        <taxon>Patella</taxon>
    </lineage>
</organism>
<keyword evidence="1" id="KW-0147">Chitin-binding</keyword>
<proteinExistence type="predicted"/>
<reference evidence="8 9" key="1">
    <citation type="submission" date="2024-01" db="EMBL/GenBank/DDBJ databases">
        <title>The genome of the rayed Mediterranean limpet Patella caerulea (Linnaeus, 1758).</title>
        <authorList>
            <person name="Anh-Thu Weber A."/>
            <person name="Halstead-Nussloch G."/>
        </authorList>
    </citation>
    <scope>NUCLEOTIDE SEQUENCE [LARGE SCALE GENOMIC DNA]</scope>
    <source>
        <strain evidence="8">AATW-2023a</strain>
        <tissue evidence="8">Whole specimen</tissue>
    </source>
</reference>
<keyword evidence="3" id="KW-0677">Repeat</keyword>
<evidence type="ECO:0000256" key="1">
    <source>
        <dbReference type="ARBA" id="ARBA00022669"/>
    </source>
</evidence>
<dbReference type="Pfam" id="PF01607">
    <property type="entry name" value="CBM_14"/>
    <property type="match status" value="1"/>
</dbReference>
<keyword evidence="5" id="KW-0325">Glycoprotein</keyword>
<dbReference type="SUPFAM" id="SSF57625">
    <property type="entry name" value="Invertebrate chitin-binding proteins"/>
    <property type="match status" value="1"/>
</dbReference>
<evidence type="ECO:0000256" key="3">
    <source>
        <dbReference type="ARBA" id="ARBA00022737"/>
    </source>
</evidence>
<comment type="caution">
    <text evidence="8">The sequence shown here is derived from an EMBL/GenBank/DDBJ whole genome shotgun (WGS) entry which is preliminary data.</text>
</comment>
<dbReference type="GO" id="GO:0008061">
    <property type="term" value="F:chitin binding"/>
    <property type="evidence" value="ECO:0007669"/>
    <property type="project" value="UniProtKB-KW"/>
</dbReference>
<evidence type="ECO:0000256" key="5">
    <source>
        <dbReference type="ARBA" id="ARBA00023180"/>
    </source>
</evidence>
<dbReference type="Proteomes" id="UP001347796">
    <property type="component" value="Unassembled WGS sequence"/>
</dbReference>
<sequence length="201" mass="22431">MVASKMSGLSVLVVLQVFLSVGSAYDFGCPTLFDYYPHTTDCARFYRCVWGSAHEFRCPDGTHWSQRLLTCDHVYNSPCIQVSNVGAPYQSYDFYNYDNAAAASLNQEFVEDRTTIENTNEFVAANNVNGYPVVQHDAGDYVSNQGYGYAAGYEYPRAHWPALGYARDGVSSDGWAAQGGYESYSPWFQRLLGNNAHAKKK</sequence>